<dbReference type="EMBL" id="RHHQ01000003">
    <property type="protein sequence ID" value="RNB92508.1"/>
    <property type="molecule type" value="Genomic_DNA"/>
</dbReference>
<dbReference type="RefSeq" id="WP_122916213.1">
    <property type="nucleotide sequence ID" value="NZ_RHHQ01000003.1"/>
</dbReference>
<evidence type="ECO:0008006" key="3">
    <source>
        <dbReference type="Google" id="ProtNLM"/>
    </source>
</evidence>
<name>A0A3M8DWL9_9BACL</name>
<organism evidence="1 2">
    <name type="scientific">Brevibacillus fluminis</name>
    <dbReference type="NCBI Taxonomy" id="511487"/>
    <lineage>
        <taxon>Bacteria</taxon>
        <taxon>Bacillati</taxon>
        <taxon>Bacillota</taxon>
        <taxon>Bacilli</taxon>
        <taxon>Bacillales</taxon>
        <taxon>Paenibacillaceae</taxon>
        <taxon>Brevibacillus</taxon>
    </lineage>
</organism>
<evidence type="ECO:0000313" key="2">
    <source>
        <dbReference type="Proteomes" id="UP000271031"/>
    </source>
</evidence>
<reference evidence="1 2" key="1">
    <citation type="submission" date="2018-10" db="EMBL/GenBank/DDBJ databases">
        <title>Phylogenomics of Brevibacillus.</title>
        <authorList>
            <person name="Dunlap C."/>
        </authorList>
    </citation>
    <scope>NUCLEOTIDE SEQUENCE [LARGE SCALE GENOMIC DNA]</scope>
    <source>
        <strain evidence="1 2">JCM 15716</strain>
    </source>
</reference>
<evidence type="ECO:0000313" key="1">
    <source>
        <dbReference type="EMBL" id="RNB92508.1"/>
    </source>
</evidence>
<dbReference type="Proteomes" id="UP000271031">
    <property type="component" value="Unassembled WGS sequence"/>
</dbReference>
<dbReference type="OrthoDB" id="2678617at2"/>
<dbReference type="AlphaFoldDB" id="A0A3M8DWL9"/>
<protein>
    <recommendedName>
        <fullName evidence="3">DUF4304 domain-containing protein</fullName>
    </recommendedName>
</protein>
<accession>A0A3M8DWL9</accession>
<proteinExistence type="predicted"/>
<keyword evidence="2" id="KW-1185">Reference proteome</keyword>
<gene>
    <name evidence="1" type="ORF">EDM56_02090</name>
</gene>
<comment type="caution">
    <text evidence="1">The sequence shown here is derived from an EMBL/GenBank/DDBJ whole genome shotgun (WGS) entry which is preliminary data.</text>
</comment>
<sequence length="164" mass="19221">MDKATEKKVSELIKKRLALSLKPFGFIRTKPTFYTRIKQDRIEFIHLHKFSFDSSFRVHVGVRFLADSFEAVALNGIDSDFLRPEFSFGFTQDDGSVNHCVSELMRFLQSFGFNWFEEWSNPHTLLNAENSPIKGFVDEYFRFCKGEINEESLNKSYRILGIKR</sequence>